<dbReference type="InterPro" id="IPR015631">
    <property type="entry name" value="CD2/SLAM_rcpt"/>
</dbReference>
<name>A0A151NR96_ALLMI</name>
<reference evidence="8 9" key="1">
    <citation type="journal article" date="2012" name="Genome Biol.">
        <title>Sequencing three crocodilian genomes to illuminate the evolution of archosaurs and amniotes.</title>
        <authorList>
            <person name="St John J.A."/>
            <person name="Braun E.L."/>
            <person name="Isberg S.R."/>
            <person name="Miles L.G."/>
            <person name="Chong A.Y."/>
            <person name="Gongora J."/>
            <person name="Dalzell P."/>
            <person name="Moran C."/>
            <person name="Bed'hom B."/>
            <person name="Abzhanov A."/>
            <person name="Burgess S.C."/>
            <person name="Cooksey A.M."/>
            <person name="Castoe T.A."/>
            <person name="Crawford N.G."/>
            <person name="Densmore L.D."/>
            <person name="Drew J.C."/>
            <person name="Edwards S.V."/>
            <person name="Faircloth B.C."/>
            <person name="Fujita M.K."/>
            <person name="Greenwold M.J."/>
            <person name="Hoffmann F.G."/>
            <person name="Howard J.M."/>
            <person name="Iguchi T."/>
            <person name="Janes D.E."/>
            <person name="Khan S.Y."/>
            <person name="Kohno S."/>
            <person name="de Koning A.J."/>
            <person name="Lance S.L."/>
            <person name="McCarthy F.M."/>
            <person name="McCormack J.E."/>
            <person name="Merchant M.E."/>
            <person name="Peterson D.G."/>
            <person name="Pollock D.D."/>
            <person name="Pourmand N."/>
            <person name="Raney B.J."/>
            <person name="Roessler K.A."/>
            <person name="Sanford J.R."/>
            <person name="Sawyer R.H."/>
            <person name="Schmidt C.J."/>
            <person name="Triplett E.W."/>
            <person name="Tuberville T.D."/>
            <person name="Venegas-Anaya M."/>
            <person name="Howard J.T."/>
            <person name="Jarvis E.D."/>
            <person name="Guillette L.J.Jr."/>
            <person name="Glenn T.C."/>
            <person name="Green R.E."/>
            <person name="Ray D.A."/>
        </authorList>
    </citation>
    <scope>NUCLEOTIDE SEQUENCE [LARGE SCALE GENOMIC DNA]</scope>
    <source>
        <strain evidence="8">KSC_2009_1</strain>
    </source>
</reference>
<evidence type="ECO:0000256" key="5">
    <source>
        <dbReference type="SAM" id="Phobius"/>
    </source>
</evidence>
<gene>
    <name evidence="8" type="primary">SLAMF8</name>
    <name evidence="8" type="ORF">Y1Q_0017151</name>
</gene>
<accession>A0A151NR96</accession>
<keyword evidence="9" id="KW-1185">Reference proteome</keyword>
<evidence type="ECO:0000259" key="7">
    <source>
        <dbReference type="PROSITE" id="PS50835"/>
    </source>
</evidence>
<keyword evidence="3 5" id="KW-0472">Membrane</keyword>
<keyword evidence="2 6" id="KW-0732">Signal</keyword>
<feature type="signal peptide" evidence="6">
    <location>
        <begin position="1"/>
        <end position="19"/>
    </location>
</feature>
<dbReference type="OrthoDB" id="8963224at2759"/>
<proteinExistence type="predicted"/>
<dbReference type="RefSeq" id="XP_006272648.2">
    <property type="nucleotide sequence ID" value="XM_006272586.4"/>
</dbReference>
<feature type="chain" id="PRO_5007586316" evidence="6">
    <location>
        <begin position="20"/>
        <end position="280"/>
    </location>
</feature>
<dbReference type="InterPro" id="IPR036179">
    <property type="entry name" value="Ig-like_dom_sf"/>
</dbReference>
<dbReference type="PANTHER" id="PTHR12080">
    <property type="entry name" value="SIGNALING LYMPHOCYTIC ACTIVATION MOLECULE"/>
    <property type="match status" value="1"/>
</dbReference>
<dbReference type="InterPro" id="IPR013783">
    <property type="entry name" value="Ig-like_fold"/>
</dbReference>
<dbReference type="eggNOG" id="ENOG502S183">
    <property type="taxonomic scope" value="Eukaryota"/>
</dbReference>
<keyword evidence="5" id="KW-1133">Transmembrane helix</keyword>
<evidence type="ECO:0000256" key="4">
    <source>
        <dbReference type="ARBA" id="ARBA00023180"/>
    </source>
</evidence>
<dbReference type="STRING" id="8496.A0A151NR96"/>
<feature type="transmembrane region" description="Helical" evidence="5">
    <location>
        <begin position="235"/>
        <end position="255"/>
    </location>
</feature>
<comment type="subcellular location">
    <subcellularLocation>
        <location evidence="1">Membrane</location>
    </subcellularLocation>
</comment>
<keyword evidence="5" id="KW-0812">Transmembrane</keyword>
<sequence length="280" mass="30467">MAAWLLLTLLLYQALLAAAHGSVQVTGIVGKPVLLHVDVPPGFEVRDAIWRYLSPKEELVATFFRGSSETLYQSRFHGRSRLHKNLTLEIGQVELGDNGTFSALLVNTRGHIETRTLHLAVYEVVSQLAVQVFTSTGQNSSAGACEVFLTCGASKGTNVTYSWRRAEAAQLHAGTHSFFEAGQVLRVQLGPGDRTACYTCTAVNTVSQVSVTIVPWKHCHKEEGVAASKYDYRDILLIALPLAVLAISMVTMGILHSWKRSGKHRIASLADACEAEPVPV</sequence>
<dbReference type="PANTHER" id="PTHR12080:SF92">
    <property type="entry name" value="SLAM FAMILY MEMBER 8"/>
    <property type="match status" value="1"/>
</dbReference>
<feature type="domain" description="Ig-like" evidence="7">
    <location>
        <begin position="123"/>
        <end position="212"/>
    </location>
</feature>
<keyword evidence="4" id="KW-0325">Glycoprotein</keyword>
<dbReference type="GeneID" id="102565541"/>
<evidence type="ECO:0000313" key="8">
    <source>
        <dbReference type="EMBL" id="KYO39382.1"/>
    </source>
</evidence>
<dbReference type="Proteomes" id="UP000050525">
    <property type="component" value="Unassembled WGS sequence"/>
</dbReference>
<dbReference type="AlphaFoldDB" id="A0A151NR96"/>
<comment type="caution">
    <text evidence="8">The sequence shown here is derived from an EMBL/GenBank/DDBJ whole genome shotgun (WGS) entry which is preliminary data.</text>
</comment>
<dbReference type="SUPFAM" id="SSF48726">
    <property type="entry name" value="Immunoglobulin"/>
    <property type="match status" value="1"/>
</dbReference>
<organism evidence="8 9">
    <name type="scientific">Alligator mississippiensis</name>
    <name type="common">American alligator</name>
    <dbReference type="NCBI Taxonomy" id="8496"/>
    <lineage>
        <taxon>Eukaryota</taxon>
        <taxon>Metazoa</taxon>
        <taxon>Chordata</taxon>
        <taxon>Craniata</taxon>
        <taxon>Vertebrata</taxon>
        <taxon>Euteleostomi</taxon>
        <taxon>Archelosauria</taxon>
        <taxon>Archosauria</taxon>
        <taxon>Crocodylia</taxon>
        <taxon>Alligatoridae</taxon>
        <taxon>Alligatorinae</taxon>
        <taxon>Alligator</taxon>
    </lineage>
</organism>
<evidence type="ECO:0000256" key="2">
    <source>
        <dbReference type="ARBA" id="ARBA00022729"/>
    </source>
</evidence>
<dbReference type="EMBL" id="AKHW03002229">
    <property type="protein sequence ID" value="KYO39382.1"/>
    <property type="molecule type" value="Genomic_DNA"/>
</dbReference>
<dbReference type="InterPro" id="IPR007110">
    <property type="entry name" value="Ig-like_dom"/>
</dbReference>
<protein>
    <submittedName>
        <fullName evidence="8">SLAM family member 8</fullName>
    </submittedName>
</protein>
<evidence type="ECO:0000256" key="6">
    <source>
        <dbReference type="SAM" id="SignalP"/>
    </source>
</evidence>
<dbReference type="GO" id="GO:0016020">
    <property type="term" value="C:membrane"/>
    <property type="evidence" value="ECO:0007669"/>
    <property type="project" value="UniProtKB-SubCell"/>
</dbReference>
<evidence type="ECO:0000256" key="3">
    <source>
        <dbReference type="ARBA" id="ARBA00023136"/>
    </source>
</evidence>
<dbReference type="PROSITE" id="PS50835">
    <property type="entry name" value="IG_LIKE"/>
    <property type="match status" value="1"/>
</dbReference>
<evidence type="ECO:0000313" key="9">
    <source>
        <dbReference type="Proteomes" id="UP000050525"/>
    </source>
</evidence>
<dbReference type="CTD" id="56833"/>
<evidence type="ECO:0000256" key="1">
    <source>
        <dbReference type="ARBA" id="ARBA00004370"/>
    </source>
</evidence>
<dbReference type="KEGG" id="amj:102565541"/>
<dbReference type="Gene3D" id="2.60.40.10">
    <property type="entry name" value="Immunoglobulins"/>
    <property type="match status" value="2"/>
</dbReference>